<dbReference type="AlphaFoldDB" id="A0A4Q2UPM6"/>
<dbReference type="EMBL" id="SBLB01000001">
    <property type="protein sequence ID" value="RYC70852.1"/>
    <property type="molecule type" value="Genomic_DNA"/>
</dbReference>
<accession>A0A4Q2UPM6</accession>
<comment type="caution">
    <text evidence="1">The sequence shown here is derived from an EMBL/GenBank/DDBJ whole genome shotgun (WGS) entry which is preliminary data.</text>
</comment>
<gene>
    <name evidence="1" type="ORF">EQG79_01490</name>
</gene>
<proteinExistence type="predicted"/>
<sequence>MERTIFRLKTAIQAVGIDEPFVINPQIREPVLWSGCLLVGSVDEQFHGFVASYSEGDLKLEFYCEHAHAILSQQYYTYGTDAEVKFQVVHKFGPAAGQEEIDFQGKIDFATIVIEAGKVSASIIVGGIAELVKNRWETPVSVDATLTLDNKAIVPPTGSDVNLAGMTLREKAEFSKQGKYVETETFENAGLGGVFYVLPDMLPDPAKISITPPRTDGVVSLDELAGVTPYAGGIFSNAISPPLALLTCETAGTYLIEIDWLFRVNVSLTKSGGLLAPKAKFARLTFLPVLLVRVPGKADQRISLAAPKNGNGFVNSVEHSLTASYRGSLDLPQGAQLFVFCEIPCFMANPVKRIDFTVTMANLRIAIDRRTRATASRAGTYMMPDVLKHVVGVVAGNLTAGASKTGRVVGSLIEGASTQNGQPGPASEYALTTGALLRGLKKAPSFSLKTLMGTLWAHHAAGILYEDMDTDSPTVRVEAGEWFYRDTEILELETVFAYREEPETALLHNQIVVGYEKYPDAGAGVAEEFNTERTYQTPLISSDQTLEIKCPLIAAGTAIEEARRLGIKKLENGVEVPTTSDAGSYDDDGFMLHVASQSFTDTAKFWIDAPTLRKPYAAKYITLSSTMLSRLVGGVALKVGDVLTFTDTGTPNDGKPFRIIGTAPARPLDLSVFTNPTYEVALDSDLTPTGTVTTTWTLGTLGVKLRTNERLDVEGVTDPANAYNLELSPARMLRRHAPFINSGLAYKQAIDELRCTAYKHNGAMVTQAKPSVPALPGDSDKQLIRETGNVALGELDRFEKLFRPERIIATVYMTRKQRRILFKAMRNEGDEALRLGYVTVRNADGNKVSGYLRRIVYNDQSETAELVLRKKRVAIDPGGPACQDYRSWSFGRFESDTTANPNLYRFCRFSDFD</sequence>
<name>A0A4Q2UPM6_9BACT</name>
<dbReference type="RefSeq" id="WP_129599332.1">
    <property type="nucleotide sequence ID" value="NZ_SBLB01000001.1"/>
</dbReference>
<evidence type="ECO:0000313" key="1">
    <source>
        <dbReference type="EMBL" id="RYC70852.1"/>
    </source>
</evidence>
<organism evidence="1 2">
    <name type="scientific">Spirosoma sordidisoli</name>
    <dbReference type="NCBI Taxonomy" id="2502893"/>
    <lineage>
        <taxon>Bacteria</taxon>
        <taxon>Pseudomonadati</taxon>
        <taxon>Bacteroidota</taxon>
        <taxon>Cytophagia</taxon>
        <taxon>Cytophagales</taxon>
        <taxon>Cytophagaceae</taxon>
        <taxon>Spirosoma</taxon>
    </lineage>
</organism>
<protein>
    <submittedName>
        <fullName evidence="1">Uncharacterized protein</fullName>
    </submittedName>
</protein>
<reference evidence="1 2" key="1">
    <citation type="submission" date="2019-01" db="EMBL/GenBank/DDBJ databases">
        <title>Spirosoma flava sp. nov., a propanil-degrading bacterium isolated from herbicide-contaminated soil.</title>
        <authorList>
            <person name="Zhang L."/>
            <person name="Jiang J.-D."/>
        </authorList>
    </citation>
    <scope>NUCLEOTIDE SEQUENCE [LARGE SCALE GENOMIC DNA]</scope>
    <source>
        <strain evidence="1 2">TY50</strain>
    </source>
</reference>
<dbReference type="Proteomes" id="UP000290407">
    <property type="component" value="Unassembled WGS sequence"/>
</dbReference>
<evidence type="ECO:0000313" key="2">
    <source>
        <dbReference type="Proteomes" id="UP000290407"/>
    </source>
</evidence>
<keyword evidence="2" id="KW-1185">Reference proteome</keyword>